<dbReference type="AlphaFoldDB" id="A0A9J5Y7P1"/>
<evidence type="ECO:0000313" key="2">
    <source>
        <dbReference type="Proteomes" id="UP000824120"/>
    </source>
</evidence>
<reference evidence="1 2" key="1">
    <citation type="submission" date="2020-09" db="EMBL/GenBank/DDBJ databases">
        <title>De no assembly of potato wild relative species, Solanum commersonii.</title>
        <authorList>
            <person name="Cho K."/>
        </authorList>
    </citation>
    <scope>NUCLEOTIDE SEQUENCE [LARGE SCALE GENOMIC DNA]</scope>
    <source>
        <strain evidence="1">LZ3.2</strain>
        <tissue evidence="1">Leaf</tissue>
    </source>
</reference>
<protein>
    <submittedName>
        <fullName evidence="1">Uncharacterized protein</fullName>
    </submittedName>
</protein>
<proteinExistence type="predicted"/>
<name>A0A9J5Y7P1_SOLCO</name>
<dbReference type="Proteomes" id="UP000824120">
    <property type="component" value="Chromosome 7"/>
</dbReference>
<organism evidence="1 2">
    <name type="scientific">Solanum commersonii</name>
    <name type="common">Commerson's wild potato</name>
    <name type="synonym">Commerson's nightshade</name>
    <dbReference type="NCBI Taxonomy" id="4109"/>
    <lineage>
        <taxon>Eukaryota</taxon>
        <taxon>Viridiplantae</taxon>
        <taxon>Streptophyta</taxon>
        <taxon>Embryophyta</taxon>
        <taxon>Tracheophyta</taxon>
        <taxon>Spermatophyta</taxon>
        <taxon>Magnoliopsida</taxon>
        <taxon>eudicotyledons</taxon>
        <taxon>Gunneridae</taxon>
        <taxon>Pentapetalae</taxon>
        <taxon>asterids</taxon>
        <taxon>lamiids</taxon>
        <taxon>Solanales</taxon>
        <taxon>Solanaceae</taxon>
        <taxon>Solanoideae</taxon>
        <taxon>Solaneae</taxon>
        <taxon>Solanum</taxon>
    </lineage>
</organism>
<sequence length="155" mass="17963">MDTRRSTSKPQQSDSSFQLLYKPLNPIYLPRSSKSLYLIHKRTDIYSSLDRSSIIADDILTTQMIQPCFMGESHIMMSRCKPTKRKCPPDLTLRKRRKNTCSRKINVSQEGLLQRQSCGCRLLNLTHIFHIRATDKEHYPTRCSLLLIFLADGCN</sequence>
<keyword evidence="2" id="KW-1185">Reference proteome</keyword>
<evidence type="ECO:0000313" key="1">
    <source>
        <dbReference type="EMBL" id="KAG5596723.1"/>
    </source>
</evidence>
<comment type="caution">
    <text evidence="1">The sequence shown here is derived from an EMBL/GenBank/DDBJ whole genome shotgun (WGS) entry which is preliminary data.</text>
</comment>
<accession>A0A9J5Y7P1</accession>
<dbReference type="EMBL" id="JACXVP010000007">
    <property type="protein sequence ID" value="KAG5596723.1"/>
    <property type="molecule type" value="Genomic_DNA"/>
</dbReference>
<gene>
    <name evidence="1" type="ORF">H5410_037955</name>
</gene>